<keyword evidence="7" id="KW-0812">Transmembrane</keyword>
<dbReference type="InterPro" id="IPR022792">
    <property type="entry name" value="T2SS_protein-GspN"/>
</dbReference>
<keyword evidence="9" id="KW-0472">Membrane</keyword>
<evidence type="ECO:0000313" key="11">
    <source>
        <dbReference type="EMBL" id="RVT86494.1"/>
    </source>
</evidence>
<dbReference type="Proteomes" id="UP000288587">
    <property type="component" value="Unassembled WGS sequence"/>
</dbReference>
<keyword evidence="5" id="KW-1003">Cell membrane</keyword>
<reference evidence="11 12" key="1">
    <citation type="submission" date="2019-01" db="EMBL/GenBank/DDBJ databases">
        <authorList>
            <person name="Chen W.-M."/>
        </authorList>
    </citation>
    <scope>NUCLEOTIDE SEQUENCE [LARGE SCALE GENOMIC DNA]</scope>
    <source>
        <strain evidence="11 12">CCP-18</strain>
    </source>
</reference>
<evidence type="ECO:0000256" key="1">
    <source>
        <dbReference type="ARBA" id="ARBA00004533"/>
    </source>
</evidence>
<evidence type="ECO:0000313" key="12">
    <source>
        <dbReference type="Proteomes" id="UP000288587"/>
    </source>
</evidence>
<keyword evidence="6" id="KW-0997">Cell inner membrane</keyword>
<comment type="similarity">
    <text evidence="2">Belongs to the GSP N family.</text>
</comment>
<sequence>MERPAVSRWARVAPGLAVGLGATLAAVWQAPARWLADAVAQGTEQRLLLADSEGSVWNGSAQLVLTAGTGSRDASRLPGRLHWTWAWQQGGAVLRLRLDCCSTEPLSLRVQPGWGRWALALDAAPAPLVRLPAAWLTGLGTPFNTLQPGGEMWLRSPEGLRAERRDAAWTLQGGLQLELRQLSTRLATVNPLGQYQLDLRAPGQLQLRSLAGSALQLQAEGQLVPRLQLRGEASAAPGFEAALDNLLNIVGRRQGARSLITIG</sequence>
<dbReference type="GO" id="GO:0015628">
    <property type="term" value="P:protein secretion by the type II secretion system"/>
    <property type="evidence" value="ECO:0007669"/>
    <property type="project" value="InterPro"/>
</dbReference>
<dbReference type="GO" id="GO:0015627">
    <property type="term" value="C:type II protein secretion system complex"/>
    <property type="evidence" value="ECO:0007669"/>
    <property type="project" value="InterPro"/>
</dbReference>
<evidence type="ECO:0000256" key="6">
    <source>
        <dbReference type="ARBA" id="ARBA00022519"/>
    </source>
</evidence>
<evidence type="ECO:0000256" key="4">
    <source>
        <dbReference type="ARBA" id="ARBA00022448"/>
    </source>
</evidence>
<evidence type="ECO:0000256" key="5">
    <source>
        <dbReference type="ARBA" id="ARBA00022475"/>
    </source>
</evidence>
<accession>A0A3S2WRZ4</accession>
<protein>
    <recommendedName>
        <fullName evidence="3">Type II secretion system protein N</fullName>
    </recommendedName>
    <alternativeName>
        <fullName evidence="10">General secretion pathway protein N</fullName>
    </alternativeName>
</protein>
<name>A0A3S2WRZ4_9BURK</name>
<evidence type="ECO:0000256" key="7">
    <source>
        <dbReference type="ARBA" id="ARBA00022692"/>
    </source>
</evidence>
<dbReference type="EMBL" id="SACM01000002">
    <property type="protein sequence ID" value="RVT86494.1"/>
    <property type="molecule type" value="Genomic_DNA"/>
</dbReference>
<proteinExistence type="inferred from homology"/>
<evidence type="ECO:0000256" key="9">
    <source>
        <dbReference type="ARBA" id="ARBA00023136"/>
    </source>
</evidence>
<dbReference type="GO" id="GO:0005886">
    <property type="term" value="C:plasma membrane"/>
    <property type="evidence" value="ECO:0007669"/>
    <property type="project" value="UniProtKB-SubCell"/>
</dbReference>
<comment type="subcellular location">
    <subcellularLocation>
        <location evidence="1">Cell inner membrane</location>
    </subcellularLocation>
</comment>
<evidence type="ECO:0000256" key="3">
    <source>
        <dbReference type="ARBA" id="ARBA00021563"/>
    </source>
</evidence>
<comment type="caution">
    <text evidence="11">The sequence shown here is derived from an EMBL/GenBank/DDBJ whole genome shotgun (WGS) entry which is preliminary data.</text>
</comment>
<organism evidence="11 12">
    <name type="scientific">Inhella crocodyli</name>
    <dbReference type="NCBI Taxonomy" id="2499851"/>
    <lineage>
        <taxon>Bacteria</taxon>
        <taxon>Pseudomonadati</taxon>
        <taxon>Pseudomonadota</taxon>
        <taxon>Betaproteobacteria</taxon>
        <taxon>Burkholderiales</taxon>
        <taxon>Sphaerotilaceae</taxon>
        <taxon>Inhella</taxon>
    </lineage>
</organism>
<keyword evidence="8" id="KW-0653">Protein transport</keyword>
<evidence type="ECO:0000256" key="10">
    <source>
        <dbReference type="ARBA" id="ARBA00030772"/>
    </source>
</evidence>
<dbReference type="AlphaFoldDB" id="A0A3S2WRZ4"/>
<gene>
    <name evidence="11" type="ORF">EOD73_09800</name>
</gene>
<dbReference type="Pfam" id="PF01203">
    <property type="entry name" value="T2SSN"/>
    <property type="match status" value="1"/>
</dbReference>
<keyword evidence="4" id="KW-0813">Transport</keyword>
<keyword evidence="12" id="KW-1185">Reference proteome</keyword>
<evidence type="ECO:0000256" key="2">
    <source>
        <dbReference type="ARBA" id="ARBA00007208"/>
    </source>
</evidence>
<evidence type="ECO:0000256" key="8">
    <source>
        <dbReference type="ARBA" id="ARBA00022927"/>
    </source>
</evidence>
<dbReference type="OrthoDB" id="8558191at2"/>